<dbReference type="PANTHER" id="PTHR42718:SF47">
    <property type="entry name" value="METHYL VIOLOGEN RESISTANCE PROTEIN SMVA"/>
    <property type="match status" value="1"/>
</dbReference>
<dbReference type="InterPro" id="IPR005829">
    <property type="entry name" value="Sugar_transporter_CS"/>
</dbReference>
<comment type="subcellular location">
    <subcellularLocation>
        <location evidence="1">Cell membrane</location>
        <topology evidence="1">Multi-pass membrane protein</topology>
    </subcellularLocation>
</comment>
<feature type="transmembrane region" description="Helical" evidence="7">
    <location>
        <begin position="208"/>
        <end position="227"/>
    </location>
</feature>
<reference evidence="9" key="1">
    <citation type="submission" date="2023-06" db="EMBL/GenBank/DDBJ databases">
        <title>Genome sequence of Nocardioides sp. SOB44.</title>
        <authorList>
            <person name="Zhang G."/>
        </authorList>
    </citation>
    <scope>NUCLEOTIDE SEQUENCE</scope>
    <source>
        <strain evidence="9">SOB44</strain>
    </source>
</reference>
<keyword evidence="5 7" id="KW-1133">Transmembrane helix</keyword>
<dbReference type="PRINTS" id="PR01036">
    <property type="entry name" value="TCRTETB"/>
</dbReference>
<feature type="transmembrane region" description="Helical" evidence="7">
    <location>
        <begin position="277"/>
        <end position="302"/>
    </location>
</feature>
<dbReference type="RefSeq" id="WP_302708021.1">
    <property type="nucleotide sequence ID" value="NZ_JAULSC010000008.1"/>
</dbReference>
<dbReference type="SUPFAM" id="SSF103473">
    <property type="entry name" value="MFS general substrate transporter"/>
    <property type="match status" value="1"/>
</dbReference>
<keyword evidence="4 7" id="KW-0812">Transmembrane</keyword>
<dbReference type="Gene3D" id="1.20.1250.20">
    <property type="entry name" value="MFS general substrate transporter like domains"/>
    <property type="match status" value="1"/>
</dbReference>
<feature type="transmembrane region" description="Helical" evidence="7">
    <location>
        <begin position="482"/>
        <end position="502"/>
    </location>
</feature>
<dbReference type="Gene3D" id="1.20.1720.10">
    <property type="entry name" value="Multidrug resistance protein D"/>
    <property type="match status" value="1"/>
</dbReference>
<feature type="domain" description="Major facilitator superfamily (MFS) profile" evidence="8">
    <location>
        <begin position="24"/>
        <end position="509"/>
    </location>
</feature>
<dbReference type="EMBL" id="JAULSC010000008">
    <property type="protein sequence ID" value="MDO3396172.1"/>
    <property type="molecule type" value="Genomic_DNA"/>
</dbReference>
<comment type="caution">
    <text evidence="9">The sequence shown here is derived from an EMBL/GenBank/DDBJ whole genome shotgun (WGS) entry which is preliminary data.</text>
</comment>
<feature type="transmembrane region" description="Helical" evidence="7">
    <location>
        <begin position="342"/>
        <end position="361"/>
    </location>
</feature>
<evidence type="ECO:0000313" key="9">
    <source>
        <dbReference type="EMBL" id="MDO3396172.1"/>
    </source>
</evidence>
<feature type="transmembrane region" description="Helical" evidence="7">
    <location>
        <begin position="177"/>
        <end position="199"/>
    </location>
</feature>
<keyword evidence="6 7" id="KW-0472">Membrane</keyword>
<feature type="transmembrane region" description="Helical" evidence="7">
    <location>
        <begin position="367"/>
        <end position="392"/>
    </location>
</feature>
<gene>
    <name evidence="9" type="ORF">QWJ41_10610</name>
</gene>
<feature type="transmembrane region" description="Helical" evidence="7">
    <location>
        <begin position="90"/>
        <end position="109"/>
    </location>
</feature>
<evidence type="ECO:0000256" key="5">
    <source>
        <dbReference type="ARBA" id="ARBA00022989"/>
    </source>
</evidence>
<evidence type="ECO:0000256" key="3">
    <source>
        <dbReference type="ARBA" id="ARBA00022475"/>
    </source>
</evidence>
<feature type="transmembrane region" description="Helical" evidence="7">
    <location>
        <begin position="115"/>
        <end position="136"/>
    </location>
</feature>
<evidence type="ECO:0000256" key="7">
    <source>
        <dbReference type="SAM" id="Phobius"/>
    </source>
</evidence>
<feature type="transmembrane region" description="Helical" evidence="7">
    <location>
        <begin position="413"/>
        <end position="433"/>
    </location>
</feature>
<dbReference type="PANTHER" id="PTHR42718">
    <property type="entry name" value="MAJOR FACILITATOR SUPERFAMILY MULTIDRUG TRANSPORTER MFSC"/>
    <property type="match status" value="1"/>
</dbReference>
<evidence type="ECO:0000313" key="10">
    <source>
        <dbReference type="Proteomes" id="UP001168363"/>
    </source>
</evidence>
<evidence type="ECO:0000256" key="6">
    <source>
        <dbReference type="ARBA" id="ARBA00023136"/>
    </source>
</evidence>
<sequence>MSHTRTPASPTTGPPLSRRRRWAGLAVLSASLLVVVMDMTILNLALPSITRDLEPGSVELLWMVDAYPLALAGLLVTASVLADRWGRRRMLMAGFAVFALASLGALVVTGPLGLIAVRALLGVGGAMIMPTTLSLVRTLFTDPRERATALGVWGSTAAVGAALGPIAGGVLLEHWSWPAAFLVNVPVMALALVAAALLLPESRSADPGVLDPASVALSVLGMVGFVYAVKQLAEDGLEALPLAALLIALALLVLFARRNLVLAHPMLEVRLLGQRSFSAGVLTALVTSIAMAALFLLVSQWLQLVQGWSPLRSGLALLPAAVTGVLAGPFAPAVAARTGARAVLVGGLVSGGLGFTLIGLLPQPLPYAGVAAGLGLVGLGTASLAVASAVIMSAAPTDHVGSAAAIEESSYELGAVLGVAVLGSLAAAVYRAGLPAGGLDTLSPADAAAARESVGGAAEVAARSGPDGAGLLATAQEAFTEALAATGLAGGVLMLVAALVVARLAPRDLDVSAGH</sequence>
<keyword evidence="10" id="KW-1185">Reference proteome</keyword>
<evidence type="ECO:0000259" key="8">
    <source>
        <dbReference type="PROSITE" id="PS50850"/>
    </source>
</evidence>
<dbReference type="Proteomes" id="UP001168363">
    <property type="component" value="Unassembled WGS sequence"/>
</dbReference>
<proteinExistence type="predicted"/>
<dbReference type="CDD" id="cd17321">
    <property type="entry name" value="MFS_MMR_MDR_like"/>
    <property type="match status" value="1"/>
</dbReference>
<feature type="transmembrane region" description="Helical" evidence="7">
    <location>
        <begin position="148"/>
        <end position="171"/>
    </location>
</feature>
<keyword evidence="3" id="KW-1003">Cell membrane</keyword>
<dbReference type="PROSITE" id="PS00216">
    <property type="entry name" value="SUGAR_TRANSPORT_1"/>
    <property type="match status" value="1"/>
</dbReference>
<dbReference type="InterPro" id="IPR011701">
    <property type="entry name" value="MFS"/>
</dbReference>
<organism evidence="9 10">
    <name type="scientific">Nocardioides cremeus</name>
    <dbReference type="NCBI Taxonomy" id="3058044"/>
    <lineage>
        <taxon>Bacteria</taxon>
        <taxon>Bacillati</taxon>
        <taxon>Actinomycetota</taxon>
        <taxon>Actinomycetes</taxon>
        <taxon>Propionibacteriales</taxon>
        <taxon>Nocardioidaceae</taxon>
        <taxon>Nocardioides</taxon>
    </lineage>
</organism>
<evidence type="ECO:0000256" key="1">
    <source>
        <dbReference type="ARBA" id="ARBA00004651"/>
    </source>
</evidence>
<feature type="transmembrane region" description="Helical" evidence="7">
    <location>
        <begin position="22"/>
        <end position="46"/>
    </location>
</feature>
<evidence type="ECO:0000256" key="4">
    <source>
        <dbReference type="ARBA" id="ARBA00022692"/>
    </source>
</evidence>
<feature type="transmembrane region" description="Helical" evidence="7">
    <location>
        <begin position="239"/>
        <end position="256"/>
    </location>
</feature>
<dbReference type="InterPro" id="IPR036259">
    <property type="entry name" value="MFS_trans_sf"/>
</dbReference>
<feature type="transmembrane region" description="Helical" evidence="7">
    <location>
        <begin position="66"/>
        <end position="83"/>
    </location>
</feature>
<dbReference type="InterPro" id="IPR020846">
    <property type="entry name" value="MFS_dom"/>
</dbReference>
<name>A0ABT8TQE2_9ACTN</name>
<protein>
    <submittedName>
        <fullName evidence="9">MFS transporter</fullName>
    </submittedName>
</protein>
<accession>A0ABT8TQE2</accession>
<evidence type="ECO:0000256" key="2">
    <source>
        <dbReference type="ARBA" id="ARBA00022448"/>
    </source>
</evidence>
<dbReference type="PROSITE" id="PS50850">
    <property type="entry name" value="MFS"/>
    <property type="match status" value="1"/>
</dbReference>
<dbReference type="Pfam" id="PF07690">
    <property type="entry name" value="MFS_1"/>
    <property type="match status" value="1"/>
</dbReference>
<keyword evidence="2" id="KW-0813">Transport</keyword>
<feature type="transmembrane region" description="Helical" evidence="7">
    <location>
        <begin position="314"/>
        <end position="335"/>
    </location>
</feature>